<keyword evidence="3" id="KW-0732">Signal</keyword>
<dbReference type="PROSITE" id="PS51257">
    <property type="entry name" value="PROKAR_LIPOPROTEIN"/>
    <property type="match status" value="1"/>
</dbReference>
<feature type="signal peptide" evidence="3">
    <location>
        <begin position="1"/>
        <end position="19"/>
    </location>
</feature>
<dbReference type="STRING" id="364200.SAMN04488515_3170"/>
<evidence type="ECO:0000313" key="5">
    <source>
        <dbReference type="Proteomes" id="UP000199167"/>
    </source>
</evidence>
<accession>A0A1I0RSI6</accession>
<dbReference type="InterPro" id="IPR011990">
    <property type="entry name" value="TPR-like_helical_dom_sf"/>
</dbReference>
<keyword evidence="5" id="KW-1185">Reference proteome</keyword>
<keyword evidence="2" id="KW-0802">TPR repeat</keyword>
<dbReference type="Proteomes" id="UP000199167">
    <property type="component" value="Unassembled WGS sequence"/>
</dbReference>
<dbReference type="InterPro" id="IPR051012">
    <property type="entry name" value="CellSynth/LPSAsmb/PSIAsmb"/>
</dbReference>
<organism evidence="4 5">
    <name type="scientific">Cognatiyoonia koreensis</name>
    <dbReference type="NCBI Taxonomy" id="364200"/>
    <lineage>
        <taxon>Bacteria</taxon>
        <taxon>Pseudomonadati</taxon>
        <taxon>Pseudomonadota</taxon>
        <taxon>Alphaproteobacteria</taxon>
        <taxon>Rhodobacterales</taxon>
        <taxon>Paracoccaceae</taxon>
        <taxon>Cognatiyoonia</taxon>
    </lineage>
</organism>
<keyword evidence="1" id="KW-0677">Repeat</keyword>
<proteinExistence type="predicted"/>
<evidence type="ECO:0000313" key="4">
    <source>
        <dbReference type="EMBL" id="SEW44226.1"/>
    </source>
</evidence>
<dbReference type="PANTHER" id="PTHR45586">
    <property type="entry name" value="TPR REPEAT-CONTAINING PROTEIN PA4667"/>
    <property type="match status" value="1"/>
</dbReference>
<dbReference type="SUPFAM" id="SSF48452">
    <property type="entry name" value="TPR-like"/>
    <property type="match status" value="5"/>
</dbReference>
<dbReference type="Pfam" id="PF14559">
    <property type="entry name" value="TPR_19"/>
    <property type="match status" value="3"/>
</dbReference>
<dbReference type="AlphaFoldDB" id="A0A1I0RSI6"/>
<name>A0A1I0RSI6_9RHOB</name>
<evidence type="ECO:0000256" key="2">
    <source>
        <dbReference type="ARBA" id="ARBA00022803"/>
    </source>
</evidence>
<dbReference type="SMART" id="SM00028">
    <property type="entry name" value="TPR"/>
    <property type="match status" value="9"/>
</dbReference>
<dbReference type="RefSeq" id="WP_089996832.1">
    <property type="nucleotide sequence ID" value="NZ_FOIZ01000002.1"/>
</dbReference>
<protein>
    <submittedName>
        <fullName evidence="4">Uncharacterized conserved protein HemY, contains two TPR repeats</fullName>
    </submittedName>
</protein>
<reference evidence="4 5" key="1">
    <citation type="submission" date="2016-10" db="EMBL/GenBank/DDBJ databases">
        <authorList>
            <person name="de Groot N.N."/>
        </authorList>
    </citation>
    <scope>NUCLEOTIDE SEQUENCE [LARGE SCALE GENOMIC DNA]</scope>
    <source>
        <strain evidence="4 5">DSM 17925</strain>
    </source>
</reference>
<dbReference type="InterPro" id="IPR019734">
    <property type="entry name" value="TPR_rpt"/>
</dbReference>
<dbReference type="Pfam" id="PF13432">
    <property type="entry name" value="TPR_16"/>
    <property type="match status" value="1"/>
</dbReference>
<dbReference type="OrthoDB" id="7637125at2"/>
<sequence length="816" mass="89924">MRRLLKLSAAILLAVFLTACESAEERAQGHYENALELLEQGDPSRAVVELRNALQNVPAFTEARYELARIYREDLGRVDLAYGEYLRVAEQLPESSEARIALSEMAFQLGSWDELQRHGEEARTLAPDDQRVKAISAALDYRAAVVAEDTVAMQTILDRAEDLYDPQKPNLILREMMLEGKIRSQEFRDALVYLDDLIADFPDKQRYYRQRLQVLIALGDDEAIEEQLQQTITVFPDDPEQKATLLRFYLSRGELDEAEAFLRQLIANAQDDEAAIAGRSDLIRFLSEFRSTAAARAEIAVAIQEAPDPAPFIVMAAGLDFASGQTDKAIQDIEKALAENEDSVFANPIRLTLAEMLLATGNDVGSRALVETVLVDDPSNAIALRMSARWLIDSDETDQAIAALRTALDTDPEDVVALTLMAEAHGRNGSSNLERDFLALAVEASGNAPEPTNRYARVLISEERYLPAEDILLPALRIAPNNIDLLRTAGELYLAMEDYGRIAQVIDTLRRLDTDPATNLANQLEAERLNRQSGIEEAVAFLQDLASGSDGDLSARILLLQAQLSGGETEAALALAEEIVSEDPEAPGLQLLLASTMAATGDLEGAIEIYETVSTEFPDNPNLRIDIARLQARNGDPDAADATLNAALEQFPDDVRLLWFKASTLETEGDIEGAIAIYEKMYEERSDTTIVANNLASLLSTYRSDEESLERAWRIARRFRDAEVPALQDTYGWLTHLRGQTEEALPYLESAAAGLPEDPIVQFHYAEALYALGDLEAAIEQYRSVVDLAGLGDSRPQIEAAQGRVAEIEATLSAPE</sequence>
<evidence type="ECO:0000256" key="1">
    <source>
        <dbReference type="ARBA" id="ARBA00022737"/>
    </source>
</evidence>
<evidence type="ECO:0000256" key="3">
    <source>
        <dbReference type="SAM" id="SignalP"/>
    </source>
</evidence>
<feature type="chain" id="PRO_5011658026" evidence="3">
    <location>
        <begin position="20"/>
        <end position="816"/>
    </location>
</feature>
<dbReference type="PANTHER" id="PTHR45586:SF1">
    <property type="entry name" value="LIPOPOLYSACCHARIDE ASSEMBLY PROTEIN B"/>
    <property type="match status" value="1"/>
</dbReference>
<dbReference type="EMBL" id="FOIZ01000002">
    <property type="protein sequence ID" value="SEW44226.1"/>
    <property type="molecule type" value="Genomic_DNA"/>
</dbReference>
<dbReference type="Gene3D" id="1.25.40.10">
    <property type="entry name" value="Tetratricopeptide repeat domain"/>
    <property type="match status" value="4"/>
</dbReference>
<gene>
    <name evidence="4" type="ORF">SAMN04488515_3170</name>
</gene>